<feature type="compositionally biased region" description="Acidic residues" evidence="1">
    <location>
        <begin position="366"/>
        <end position="378"/>
    </location>
</feature>
<dbReference type="Pfam" id="PF00498">
    <property type="entry name" value="FHA"/>
    <property type="match status" value="1"/>
</dbReference>
<dbReference type="Gene3D" id="2.60.200.20">
    <property type="match status" value="1"/>
</dbReference>
<feature type="region of interest" description="Disordered" evidence="1">
    <location>
        <begin position="339"/>
        <end position="470"/>
    </location>
</feature>
<feature type="domain" description="FHA" evidence="2">
    <location>
        <begin position="123"/>
        <end position="184"/>
    </location>
</feature>
<feature type="compositionally biased region" description="Polar residues" evidence="1">
    <location>
        <begin position="33"/>
        <end position="54"/>
    </location>
</feature>
<evidence type="ECO:0000313" key="3">
    <source>
        <dbReference type="EMBL" id="PWN18564.1"/>
    </source>
</evidence>
<proteinExistence type="predicted"/>
<feature type="compositionally biased region" description="Basic and acidic residues" evidence="1">
    <location>
        <begin position="584"/>
        <end position="593"/>
    </location>
</feature>
<name>A0A316U119_9BASI</name>
<organism evidence="3 4">
    <name type="scientific">Pseudomicrostroma glucosiphilum</name>
    <dbReference type="NCBI Taxonomy" id="1684307"/>
    <lineage>
        <taxon>Eukaryota</taxon>
        <taxon>Fungi</taxon>
        <taxon>Dikarya</taxon>
        <taxon>Basidiomycota</taxon>
        <taxon>Ustilaginomycotina</taxon>
        <taxon>Exobasidiomycetes</taxon>
        <taxon>Microstromatales</taxon>
        <taxon>Microstromatales incertae sedis</taxon>
        <taxon>Pseudomicrostroma</taxon>
    </lineage>
</organism>
<feature type="compositionally biased region" description="Low complexity" evidence="1">
    <location>
        <begin position="798"/>
        <end position="809"/>
    </location>
</feature>
<feature type="compositionally biased region" description="Low complexity" evidence="1">
    <location>
        <begin position="57"/>
        <end position="70"/>
    </location>
</feature>
<evidence type="ECO:0000313" key="4">
    <source>
        <dbReference type="Proteomes" id="UP000245942"/>
    </source>
</evidence>
<evidence type="ECO:0000256" key="1">
    <source>
        <dbReference type="SAM" id="MobiDB-lite"/>
    </source>
</evidence>
<evidence type="ECO:0000259" key="2">
    <source>
        <dbReference type="PROSITE" id="PS50006"/>
    </source>
</evidence>
<feature type="compositionally biased region" description="Polar residues" evidence="1">
    <location>
        <begin position="345"/>
        <end position="362"/>
    </location>
</feature>
<feature type="compositionally biased region" description="Pro residues" evidence="1">
    <location>
        <begin position="1"/>
        <end position="18"/>
    </location>
</feature>
<feature type="compositionally biased region" description="Low complexity" evidence="1">
    <location>
        <begin position="594"/>
        <end position="608"/>
    </location>
</feature>
<feature type="compositionally biased region" description="Acidic residues" evidence="1">
    <location>
        <begin position="673"/>
        <end position="711"/>
    </location>
</feature>
<feature type="region of interest" description="Disordered" evidence="1">
    <location>
        <begin position="505"/>
        <end position="534"/>
    </location>
</feature>
<feature type="region of interest" description="Disordered" evidence="1">
    <location>
        <begin position="584"/>
        <end position="737"/>
    </location>
</feature>
<dbReference type="EMBL" id="KZ819335">
    <property type="protein sequence ID" value="PWN18564.1"/>
    <property type="molecule type" value="Genomic_DNA"/>
</dbReference>
<keyword evidence="4" id="KW-1185">Reference proteome</keyword>
<dbReference type="STRING" id="1684307.A0A316U119"/>
<reference evidence="3 4" key="1">
    <citation type="journal article" date="2018" name="Mol. Biol. Evol.">
        <title>Broad Genomic Sampling Reveals a Smut Pathogenic Ancestry of the Fungal Clade Ustilaginomycotina.</title>
        <authorList>
            <person name="Kijpornyongpan T."/>
            <person name="Mondo S.J."/>
            <person name="Barry K."/>
            <person name="Sandor L."/>
            <person name="Lee J."/>
            <person name="Lipzen A."/>
            <person name="Pangilinan J."/>
            <person name="LaButti K."/>
            <person name="Hainaut M."/>
            <person name="Henrissat B."/>
            <person name="Grigoriev I.V."/>
            <person name="Spatafora J.W."/>
            <person name="Aime M.C."/>
        </authorList>
    </citation>
    <scope>NUCLEOTIDE SEQUENCE [LARGE SCALE GENOMIC DNA]</scope>
    <source>
        <strain evidence="3 4">MCA 4718</strain>
    </source>
</reference>
<accession>A0A316U119</accession>
<dbReference type="GeneID" id="37012949"/>
<gene>
    <name evidence="3" type="ORF">BCV69DRAFT_278745</name>
</gene>
<feature type="compositionally biased region" description="Basic and acidic residues" evidence="1">
    <location>
        <begin position="448"/>
        <end position="468"/>
    </location>
</feature>
<dbReference type="AlphaFoldDB" id="A0A316U119"/>
<dbReference type="PROSITE" id="PS50006">
    <property type="entry name" value="FHA_DOMAIN"/>
    <property type="match status" value="1"/>
</dbReference>
<feature type="compositionally biased region" description="Acidic residues" evidence="1">
    <location>
        <begin position="386"/>
        <end position="399"/>
    </location>
</feature>
<feature type="compositionally biased region" description="Basic and acidic residues" evidence="1">
    <location>
        <begin position="420"/>
        <end position="434"/>
    </location>
</feature>
<dbReference type="InterPro" id="IPR008984">
    <property type="entry name" value="SMAD_FHA_dom_sf"/>
</dbReference>
<dbReference type="SUPFAM" id="SSF49879">
    <property type="entry name" value="SMAD/FHA domain"/>
    <property type="match status" value="1"/>
</dbReference>
<dbReference type="CDD" id="cd00060">
    <property type="entry name" value="FHA"/>
    <property type="match status" value="1"/>
</dbReference>
<protein>
    <recommendedName>
        <fullName evidence="2">FHA domain-containing protein</fullName>
    </recommendedName>
</protein>
<feature type="region of interest" description="Disordered" evidence="1">
    <location>
        <begin position="1"/>
        <end position="71"/>
    </location>
</feature>
<dbReference type="Proteomes" id="UP000245942">
    <property type="component" value="Unassembled WGS sequence"/>
</dbReference>
<feature type="region of interest" description="Disordered" evidence="1">
    <location>
        <begin position="755"/>
        <end position="809"/>
    </location>
</feature>
<sequence>MLIPSRPPSSAPPPPPPSSSQTIRIPKPWAPIPTTTNKSSSPWVTNKTSTNSSIAALPPKSTPSPSLSSEENPHAMAIYAASDHSAQQTKDKGGLRLELLSKHNREPHKTLWLPAFTDVDRTYVLGRSADVTLDDHANFIEPVCLQGRVVSRKHLYIKIGKGGTSVTIKDLKSSHGTVIEATPQLPHGALYRCRQVTNSTWWPIKTGDRLFLGKGVTRSGRDYRPLQYEVKVIAKPTSTSASAPVGPYRDAPIDKVTSLSKTIDAINATLAKYAPPKPREANNVIRLTDEDLMESDEIPWAIRTVAQSSAPAGNLDHSPVPSAGSSIQANNVSAKAIGEAEKAARTSSSGAPDMTNPVSTKADNAEVAEPEGREEEGEHEGIAEDSISDDEHSSEEDLDATPVDDPAGYDASGDQSLGSAEDREWSPCDVHDDSDVSSDSELNGSSPRVHESELHEMCFDTERDEREHMLRRHASVTAEHLALSSDSQVAERALFFAKLEKITQTENDGSAKTAAELEDVAPPPSSNMADDDHAKVQCRCEQADCDSEGEGEEAEADAAFNYALWRRATLRMPSLGSVWEDYRKAFGGDEGHDSPVASKVASASSDMSKSVKHTESSELVEESENALEANVDEHGYCAPSAENIGGDDAVEDEGPADAEDLNNDSGDMKDANESDSDNDSEESAEEDESIDSDDDDDDEESVEEGDVEEKDESTGGGQLDDNEIQTGGNVSADARLPSMMEVGCERLPIVPAGLKRSIDEVEPEDSPQSTNEGSPAHVEEKTDEVVTTYTSPQCPEEATSALSATPSSSALAARARASLDRVRTVKRPRLSVGIDAKRVRDVACGVALGAVGTFFGLAAVGATVDGA</sequence>
<feature type="compositionally biased region" description="Acidic residues" evidence="1">
    <location>
        <begin position="648"/>
        <end position="662"/>
    </location>
</feature>
<dbReference type="InterPro" id="IPR000253">
    <property type="entry name" value="FHA_dom"/>
</dbReference>
<dbReference type="RefSeq" id="XP_025345724.1">
    <property type="nucleotide sequence ID" value="XM_025491215.1"/>
</dbReference>